<feature type="compositionally biased region" description="Polar residues" evidence="5">
    <location>
        <begin position="35"/>
        <end position="47"/>
    </location>
</feature>
<dbReference type="PANTHER" id="PTHR23354:SF62">
    <property type="entry name" value="MUSTARD, ISOFORM V"/>
    <property type="match status" value="1"/>
</dbReference>
<evidence type="ECO:0000256" key="2">
    <source>
        <dbReference type="ARBA" id="ARBA00009540"/>
    </source>
</evidence>
<keyword evidence="8" id="KW-1185">Reference proteome</keyword>
<protein>
    <recommendedName>
        <fullName evidence="4">Oxidation resistance protein 1</fullName>
    </recommendedName>
</protein>
<evidence type="ECO:0000256" key="5">
    <source>
        <dbReference type="SAM" id="MobiDB-lite"/>
    </source>
</evidence>
<name>A0A397TM61_9GLOM</name>
<dbReference type="SMART" id="SM00584">
    <property type="entry name" value="TLDc"/>
    <property type="match status" value="1"/>
</dbReference>
<evidence type="ECO:0000259" key="6">
    <source>
        <dbReference type="PROSITE" id="PS51886"/>
    </source>
</evidence>
<feature type="compositionally biased region" description="Low complexity" evidence="5">
    <location>
        <begin position="1"/>
        <end position="34"/>
    </location>
</feature>
<organism evidence="7 8">
    <name type="scientific">Glomus cerebriforme</name>
    <dbReference type="NCBI Taxonomy" id="658196"/>
    <lineage>
        <taxon>Eukaryota</taxon>
        <taxon>Fungi</taxon>
        <taxon>Fungi incertae sedis</taxon>
        <taxon>Mucoromycota</taxon>
        <taxon>Glomeromycotina</taxon>
        <taxon>Glomeromycetes</taxon>
        <taxon>Glomerales</taxon>
        <taxon>Glomeraceae</taxon>
        <taxon>Glomus</taxon>
    </lineage>
</organism>
<dbReference type="GO" id="GO:0006979">
    <property type="term" value="P:response to oxidative stress"/>
    <property type="evidence" value="ECO:0007669"/>
    <property type="project" value="TreeGrafter"/>
</dbReference>
<reference evidence="7 8" key="1">
    <citation type="submission" date="2018-06" db="EMBL/GenBank/DDBJ databases">
        <title>Comparative genomics reveals the genomic features of Rhizophagus irregularis, R. cerebriforme, R. diaphanum and Gigaspora rosea, and their symbiotic lifestyle signature.</title>
        <authorList>
            <person name="Morin E."/>
            <person name="San Clemente H."/>
            <person name="Chen E.C.H."/>
            <person name="De La Providencia I."/>
            <person name="Hainaut M."/>
            <person name="Kuo A."/>
            <person name="Kohler A."/>
            <person name="Murat C."/>
            <person name="Tang N."/>
            <person name="Roy S."/>
            <person name="Loubradou J."/>
            <person name="Henrissat B."/>
            <person name="Grigoriev I.V."/>
            <person name="Corradi N."/>
            <person name="Roux C."/>
            <person name="Martin F.M."/>
        </authorList>
    </citation>
    <scope>NUCLEOTIDE SEQUENCE [LARGE SCALE GENOMIC DNA]</scope>
    <source>
        <strain evidence="7 8">DAOM 227022</strain>
    </source>
</reference>
<dbReference type="Proteomes" id="UP000265703">
    <property type="component" value="Unassembled WGS sequence"/>
</dbReference>
<accession>A0A397TM61</accession>
<keyword evidence="3" id="KW-0496">Mitochondrion</keyword>
<dbReference type="Pfam" id="PF07534">
    <property type="entry name" value="TLD"/>
    <property type="match status" value="1"/>
</dbReference>
<evidence type="ECO:0000313" key="7">
    <source>
        <dbReference type="EMBL" id="RIA98016.1"/>
    </source>
</evidence>
<proteinExistence type="inferred from homology"/>
<gene>
    <name evidence="7" type="ORF">C1645_751025</name>
</gene>
<dbReference type="GO" id="GO:0005739">
    <property type="term" value="C:mitochondrion"/>
    <property type="evidence" value="ECO:0007669"/>
    <property type="project" value="UniProtKB-SubCell"/>
</dbReference>
<dbReference type="GO" id="GO:0005634">
    <property type="term" value="C:nucleus"/>
    <property type="evidence" value="ECO:0007669"/>
    <property type="project" value="TreeGrafter"/>
</dbReference>
<dbReference type="OrthoDB" id="26679at2759"/>
<feature type="region of interest" description="Disordered" evidence="5">
    <location>
        <begin position="1"/>
        <end position="47"/>
    </location>
</feature>
<evidence type="ECO:0000256" key="4">
    <source>
        <dbReference type="ARBA" id="ARBA00040604"/>
    </source>
</evidence>
<feature type="domain" description="TLDc" evidence="6">
    <location>
        <begin position="206"/>
        <end position="376"/>
    </location>
</feature>
<dbReference type="PANTHER" id="PTHR23354">
    <property type="entry name" value="NUCLEOLAR PROTEIN 7/ESTROGEN RECEPTOR COACTIVATOR-RELATED"/>
    <property type="match status" value="1"/>
</dbReference>
<comment type="similarity">
    <text evidence="2">Belongs to the OXR1 family.</text>
</comment>
<dbReference type="PROSITE" id="PS51886">
    <property type="entry name" value="TLDC"/>
    <property type="match status" value="1"/>
</dbReference>
<evidence type="ECO:0000256" key="1">
    <source>
        <dbReference type="ARBA" id="ARBA00004173"/>
    </source>
</evidence>
<dbReference type="AlphaFoldDB" id="A0A397TM61"/>
<evidence type="ECO:0000313" key="8">
    <source>
        <dbReference type="Proteomes" id="UP000265703"/>
    </source>
</evidence>
<comment type="caution">
    <text evidence="7">The sequence shown here is derived from an EMBL/GenBank/DDBJ whole genome shotgun (WGS) entry which is preliminary data.</text>
</comment>
<dbReference type="STRING" id="658196.A0A397TM61"/>
<evidence type="ECO:0000256" key="3">
    <source>
        <dbReference type="ARBA" id="ARBA00023128"/>
    </source>
</evidence>
<dbReference type="EMBL" id="QKYT01000022">
    <property type="protein sequence ID" value="RIA98016.1"/>
    <property type="molecule type" value="Genomic_DNA"/>
</dbReference>
<sequence>MSNNLHESESLSSTTQLIDFNNNNLPNYNNPPNYRRTQSAFYSTQPESSLKSRVKGLQRRSTTGSFYDKSSTTLFWDLVGRENYTTSLNNSPVLCNSSSPPTEYYFGFGTYFVNKIGSLSLRSKLFPRTVPTMIPKSGDSSINLLTTKFKGLRSSPTSITRMFLGSLDKNAQKNSTPSVPQEEQQEPRKPLMVPIELRGRKADTEPVLDIDMAEQIRQQLPRRVRLAPSWNLLYSLDQDGTSMTTMYHKVKDKGPLILVIKDMDEQVFGAFVSESLKQRPSYYGTGECFLWKYMHPKEGETFPPKVRFYLWTGRNEYMILSEHDYLAIGGGDGRVGLWIDSDLEKGSSTRCDTFDNEVLSSTPEFDCMGFEVWGFS</sequence>
<dbReference type="InterPro" id="IPR006571">
    <property type="entry name" value="TLDc_dom"/>
</dbReference>
<comment type="subcellular location">
    <subcellularLocation>
        <location evidence="1">Mitochondrion</location>
    </subcellularLocation>
</comment>